<dbReference type="PANTHER" id="PTHR45824">
    <property type="entry name" value="GH16843P"/>
    <property type="match status" value="1"/>
</dbReference>
<feature type="region of interest" description="Disordered" evidence="1">
    <location>
        <begin position="645"/>
        <end position="685"/>
    </location>
</feature>
<name>A0A0P1BFF1_9BASI</name>
<dbReference type="SMART" id="SM01100">
    <property type="entry name" value="CRAL_TRIO_N"/>
    <property type="match status" value="1"/>
</dbReference>
<dbReference type="SUPFAM" id="SSF52087">
    <property type="entry name" value="CRAL/TRIO domain"/>
    <property type="match status" value="1"/>
</dbReference>
<evidence type="ECO:0000256" key="1">
    <source>
        <dbReference type="SAM" id="MobiDB-lite"/>
    </source>
</evidence>
<keyword evidence="4" id="KW-1185">Reference proteome</keyword>
<dbReference type="CDD" id="cd00754">
    <property type="entry name" value="Ubl_MoaD"/>
    <property type="match status" value="1"/>
</dbReference>
<feature type="compositionally biased region" description="Basic and acidic residues" evidence="1">
    <location>
        <begin position="396"/>
        <end position="408"/>
    </location>
</feature>
<dbReference type="STRING" id="401625.A0A0P1BFF1"/>
<evidence type="ECO:0000259" key="2">
    <source>
        <dbReference type="PROSITE" id="PS50191"/>
    </source>
</evidence>
<dbReference type="Pfam" id="PF03765">
    <property type="entry name" value="CRAL_TRIO_N"/>
    <property type="match status" value="1"/>
</dbReference>
<evidence type="ECO:0000313" key="3">
    <source>
        <dbReference type="EMBL" id="CEH14629.1"/>
    </source>
</evidence>
<dbReference type="InterPro" id="IPR001251">
    <property type="entry name" value="CRAL-TRIO_dom"/>
</dbReference>
<dbReference type="PANTHER" id="PTHR45824:SF29">
    <property type="entry name" value="GH16843P"/>
    <property type="match status" value="1"/>
</dbReference>
<dbReference type="OrthoDB" id="75724at2759"/>
<dbReference type="Proteomes" id="UP000054845">
    <property type="component" value="Unassembled WGS sequence"/>
</dbReference>
<protein>
    <submittedName>
        <fullName evidence="3">Phosphatidylinositol transfer protein PDR16 and related proteins</fullName>
    </submittedName>
</protein>
<dbReference type="InterPro" id="IPR052578">
    <property type="entry name" value="PI_Transfer_CRAL-TRIO"/>
</dbReference>
<accession>A0A0P1BFF1</accession>
<dbReference type="EMBL" id="CCYA01000243">
    <property type="protein sequence ID" value="CEH14629.1"/>
    <property type="molecule type" value="Genomic_DNA"/>
</dbReference>
<dbReference type="InterPro" id="IPR011074">
    <property type="entry name" value="CRAL/TRIO_N_dom"/>
</dbReference>
<feature type="compositionally biased region" description="Polar residues" evidence="1">
    <location>
        <begin position="490"/>
        <end position="508"/>
    </location>
</feature>
<sequence length="847" mass="91531">MSLPALDREASRPSVLSKASASTGADKGRVARIRSGVWGAAGRAASVASVATLGTLNGQSQQQSSEAQKKAENVQLNGFTGVFPVPAPGCRPTPPAPLTTAQSEAYDKMLRYFKQDVTQYPISLATGAAKQPATEWEKLRLLSRESMLRYLRATKWDVSQAQKRLTETIAWRREFGVDKLDPDEMAHEAKSGKETVLGYDNNARPLHYMHPHRNDTKETPRQMQFAVWILERSVDLMPPGIEQLALLINFDHRSRNPTSIANAKLMLYILQNHYVERLGVALCINVPWIFKAFWSAIQPFIDPVTKSKCKFDEAIKDEVPSEQLSADFGGTLDPKYNHDAYWPDLVKTCDERREQMMRRFKEVCNSEVGASEWVILGGDDKEAPFNKKDLAAIRKASTEPDETKEHVEAAVGTASRAGNSGQEARDAAIKSSDARSLGQPVAEHQEAPGLGPEDPKESLERFQTANGYATPGAEPKTPTGFRPVERFVTPTEQLSRSPIDRNFSQHVAMTSPVAEDDEIATVSASTATPSRVGTQGTTDTSVSASSPKRKPSGARSFFDSLRKHKDSSRPGTPSLLFERREKKEKNDKTAAATATARADGSLKRAPTQKKQQDHHAQRDLHGIAAQISTGMASGATAFATALQHRAEHHTARQEALRKEEEAKAAAAATSESSSPDAVVAGVSGAKDAQDDAAQITTLQQTSASQKAEAGVAGDRSSTTTPDGKQAGEPTMVANGSKPASSPSKPISVLFFASARDAAGSSELQLYLPRRAGFPLSELAGLILLERKAALAESKSDAHTTPDVEALQRILQSARWSVNEEMVDEDGLASTLLNGGERVAPITPVSGG</sequence>
<feature type="domain" description="CRAL-TRIO" evidence="2">
    <location>
        <begin position="184"/>
        <end position="336"/>
    </location>
</feature>
<feature type="compositionally biased region" description="Low complexity" evidence="1">
    <location>
        <begin position="589"/>
        <end position="598"/>
    </location>
</feature>
<feature type="compositionally biased region" description="Basic and acidic residues" evidence="1">
    <location>
        <begin position="1"/>
        <end position="11"/>
    </location>
</feature>
<dbReference type="SMART" id="SM00516">
    <property type="entry name" value="SEC14"/>
    <property type="match status" value="1"/>
</dbReference>
<dbReference type="Gene3D" id="3.40.525.10">
    <property type="entry name" value="CRAL-TRIO lipid binding domain"/>
    <property type="match status" value="1"/>
</dbReference>
<feature type="compositionally biased region" description="Polar residues" evidence="1">
    <location>
        <begin position="522"/>
        <end position="546"/>
    </location>
</feature>
<feature type="region of interest" description="Disordered" evidence="1">
    <location>
        <begin position="396"/>
        <end position="457"/>
    </location>
</feature>
<evidence type="ECO:0000313" key="4">
    <source>
        <dbReference type="Proteomes" id="UP000054845"/>
    </source>
</evidence>
<feature type="region of interest" description="Disordered" evidence="1">
    <location>
        <begin position="489"/>
        <end position="618"/>
    </location>
</feature>
<dbReference type="AlphaFoldDB" id="A0A0P1BFF1"/>
<dbReference type="Gene3D" id="3.10.20.30">
    <property type="match status" value="1"/>
</dbReference>
<dbReference type="SUPFAM" id="SSF46938">
    <property type="entry name" value="CRAL/TRIO N-terminal domain"/>
    <property type="match status" value="1"/>
</dbReference>
<dbReference type="Pfam" id="PF00650">
    <property type="entry name" value="CRAL_TRIO"/>
    <property type="match status" value="1"/>
</dbReference>
<dbReference type="CDD" id="cd00170">
    <property type="entry name" value="SEC14"/>
    <property type="match status" value="1"/>
</dbReference>
<feature type="compositionally biased region" description="Basic and acidic residues" evidence="1">
    <location>
        <begin position="577"/>
        <end position="588"/>
    </location>
</feature>
<dbReference type="InterPro" id="IPR036273">
    <property type="entry name" value="CRAL/TRIO_N_dom_sf"/>
</dbReference>
<reference evidence="3 4" key="1">
    <citation type="submission" date="2014-09" db="EMBL/GenBank/DDBJ databases">
        <authorList>
            <person name="Magalhaes I.L.F."/>
            <person name="Oliveira U."/>
            <person name="Santos F.R."/>
            <person name="Vidigal T.H.D.A."/>
            <person name="Brescovit A.D."/>
            <person name="Santos A.J."/>
        </authorList>
    </citation>
    <scope>NUCLEOTIDE SEQUENCE [LARGE SCALE GENOMIC DNA]</scope>
</reference>
<feature type="compositionally biased region" description="Low complexity" evidence="1">
    <location>
        <begin position="664"/>
        <end position="674"/>
    </location>
</feature>
<feature type="compositionally biased region" description="Basic and acidic residues" evidence="1">
    <location>
        <begin position="645"/>
        <end position="663"/>
    </location>
</feature>
<dbReference type="InterPro" id="IPR012675">
    <property type="entry name" value="Beta-grasp_dom_sf"/>
</dbReference>
<dbReference type="GO" id="GO:0008526">
    <property type="term" value="F:phosphatidylinositol transfer activity"/>
    <property type="evidence" value="ECO:0007669"/>
    <property type="project" value="TreeGrafter"/>
</dbReference>
<dbReference type="InterPro" id="IPR036865">
    <property type="entry name" value="CRAL-TRIO_dom_sf"/>
</dbReference>
<feature type="region of interest" description="Disordered" evidence="1">
    <location>
        <begin position="1"/>
        <end position="26"/>
    </location>
</feature>
<proteinExistence type="predicted"/>
<dbReference type="PROSITE" id="PS50191">
    <property type="entry name" value="CRAL_TRIO"/>
    <property type="match status" value="1"/>
</dbReference>
<organism evidence="3 4">
    <name type="scientific">Ceraceosorus bombacis</name>
    <dbReference type="NCBI Taxonomy" id="401625"/>
    <lineage>
        <taxon>Eukaryota</taxon>
        <taxon>Fungi</taxon>
        <taxon>Dikarya</taxon>
        <taxon>Basidiomycota</taxon>
        <taxon>Ustilaginomycotina</taxon>
        <taxon>Exobasidiomycetes</taxon>
        <taxon>Ceraceosorales</taxon>
        <taxon>Ceraceosoraceae</taxon>
        <taxon>Ceraceosorus</taxon>
    </lineage>
</organism>
<feature type="region of interest" description="Disordered" evidence="1">
    <location>
        <begin position="697"/>
        <end position="742"/>
    </location>
</feature>